<evidence type="ECO:0008006" key="3">
    <source>
        <dbReference type="Google" id="ProtNLM"/>
    </source>
</evidence>
<evidence type="ECO:0000313" key="1">
    <source>
        <dbReference type="EMBL" id="OEG71024.1"/>
    </source>
</evidence>
<organism evidence="1 2">
    <name type="scientific">Endomicrobium trichonymphae</name>
    <dbReference type="NCBI Taxonomy" id="1408204"/>
    <lineage>
        <taxon>Bacteria</taxon>
        <taxon>Pseudomonadati</taxon>
        <taxon>Elusimicrobiota</taxon>
        <taxon>Endomicrobiia</taxon>
        <taxon>Endomicrobiales</taxon>
        <taxon>Endomicrobiaceae</taxon>
        <taxon>Candidatus Endomicrobiellum</taxon>
    </lineage>
</organism>
<accession>A0A1E5IKR6</accession>
<dbReference type="InterPro" id="IPR029063">
    <property type="entry name" value="SAM-dependent_MTases_sf"/>
</dbReference>
<proteinExistence type="predicted"/>
<dbReference type="AlphaFoldDB" id="A0A1E5IKR6"/>
<comment type="caution">
    <text evidence="1">The sequence shown here is derived from an EMBL/GenBank/DDBJ whole genome shotgun (WGS) entry which is preliminary data.</text>
</comment>
<dbReference type="SUPFAM" id="SSF53335">
    <property type="entry name" value="S-adenosyl-L-methionine-dependent methyltransferases"/>
    <property type="match status" value="1"/>
</dbReference>
<gene>
    <name evidence="1" type="ORF">ATZ36_03195</name>
</gene>
<reference evidence="1 2" key="1">
    <citation type="submission" date="2015-11" db="EMBL/GenBank/DDBJ databases">
        <title>Evidence for parallel genomic evolution in an endosymbiosis of termite gut flagellates.</title>
        <authorList>
            <person name="Zheng H."/>
        </authorList>
    </citation>
    <scope>NUCLEOTIDE SEQUENCE [LARGE SCALE GENOMIC DNA]</scope>
    <source>
        <strain evidence="1 2">CET450</strain>
    </source>
</reference>
<dbReference type="Proteomes" id="UP000095237">
    <property type="component" value="Unassembled WGS sequence"/>
</dbReference>
<dbReference type="EMBL" id="LNVX01000244">
    <property type="protein sequence ID" value="OEG71024.1"/>
    <property type="molecule type" value="Genomic_DNA"/>
</dbReference>
<evidence type="ECO:0000313" key="2">
    <source>
        <dbReference type="Proteomes" id="UP000095237"/>
    </source>
</evidence>
<sequence length="89" mass="10571">MDPPYLIAASEYNKLWNEKSEEDLLRILDGLNEQGVRFALSSITYYKGSKNNILLSWMEKYNTYNIKSNYINYYNNSRKIVKEVLVTNY</sequence>
<protein>
    <recommendedName>
        <fullName evidence="3">DNA adenine methylase</fullName>
    </recommendedName>
</protein>
<name>A0A1E5IKR6_ENDTX</name>
<keyword evidence="2" id="KW-1185">Reference proteome</keyword>
<dbReference type="Gene3D" id="3.40.50.150">
    <property type="entry name" value="Vaccinia Virus protein VP39"/>
    <property type="match status" value="1"/>
</dbReference>